<dbReference type="SMART" id="SM00855">
    <property type="entry name" value="PGAM"/>
    <property type="match status" value="1"/>
</dbReference>
<dbReference type="InterPro" id="IPR029033">
    <property type="entry name" value="His_PPase_superfam"/>
</dbReference>
<dbReference type="PANTHER" id="PTHR48100:SF1">
    <property type="entry name" value="HISTIDINE PHOSPHATASE FAMILY PROTEIN-RELATED"/>
    <property type="match status" value="1"/>
</dbReference>
<dbReference type="SUPFAM" id="SSF53254">
    <property type="entry name" value="Phosphoglycerate mutase-like"/>
    <property type="match status" value="1"/>
</dbReference>
<evidence type="ECO:0000313" key="3">
    <source>
        <dbReference type="EMBL" id="MDH5160629.1"/>
    </source>
</evidence>
<sequence length="210" mass="24667">MDLMDEHLVVTLLRHGLTKQNEKHQYLGWTDASLSEKGIQQVGSYQLLSKADLYISSDLKRCVETAEILFPDKEILSYSLFREMNFGDWEERTYEELKNNDVYQNWLQQPFTICPPNGECFHQFTARVDEGWKQLLLQLFQKGKTKAILITHGGVIRYLLSRFSPKETNFWDWRVPHETAFELCWMKQKGRGESRCTLLREVILTGKQNG</sequence>
<feature type="binding site" evidence="2">
    <location>
        <begin position="14"/>
        <end position="21"/>
    </location>
    <ligand>
        <name>substrate</name>
    </ligand>
</feature>
<dbReference type="InterPro" id="IPR013078">
    <property type="entry name" value="His_Pase_superF_clade-1"/>
</dbReference>
<feature type="active site" description="Proton donor/acceptor" evidence="1">
    <location>
        <position position="91"/>
    </location>
</feature>
<protein>
    <submittedName>
        <fullName evidence="3">Histidine phosphatase family protein</fullName>
    </submittedName>
</protein>
<evidence type="ECO:0000313" key="4">
    <source>
        <dbReference type="Proteomes" id="UP001159179"/>
    </source>
</evidence>
<feature type="active site" description="Tele-phosphohistidine intermediate" evidence="1">
    <location>
        <position position="15"/>
    </location>
</feature>
<feature type="binding site" evidence="2">
    <location>
        <begin position="91"/>
        <end position="94"/>
    </location>
    <ligand>
        <name>substrate</name>
    </ligand>
</feature>
<dbReference type="Pfam" id="PF00300">
    <property type="entry name" value="His_Phos_1"/>
    <property type="match status" value="1"/>
</dbReference>
<proteinExistence type="predicted"/>
<dbReference type="CDD" id="cd07067">
    <property type="entry name" value="HP_PGM_like"/>
    <property type="match status" value="1"/>
</dbReference>
<reference evidence="3" key="1">
    <citation type="submission" date="2023-03" db="EMBL/GenBank/DDBJ databases">
        <title>Bacterial isolates from washroom surfaces on a university campus.</title>
        <authorList>
            <person name="Holman D.B."/>
            <person name="Gzyl K.E."/>
            <person name="Taheri A.E."/>
        </authorList>
    </citation>
    <scope>NUCLEOTIDE SEQUENCE</scope>
    <source>
        <strain evidence="3">RD03</strain>
    </source>
</reference>
<accession>A0AAW6SPF1</accession>
<dbReference type="InterPro" id="IPR050275">
    <property type="entry name" value="PGM_Phosphatase"/>
</dbReference>
<dbReference type="AlphaFoldDB" id="A0AAW6SPF1"/>
<dbReference type="GO" id="GO:0005737">
    <property type="term" value="C:cytoplasm"/>
    <property type="evidence" value="ECO:0007669"/>
    <property type="project" value="TreeGrafter"/>
</dbReference>
<comment type="caution">
    <text evidence="3">The sequence shown here is derived from an EMBL/GenBank/DDBJ whole genome shotgun (WGS) entry which is preliminary data.</text>
</comment>
<gene>
    <name evidence="3" type="ORF">P5X88_06745</name>
</gene>
<evidence type="ECO:0000256" key="2">
    <source>
        <dbReference type="PIRSR" id="PIRSR613078-2"/>
    </source>
</evidence>
<evidence type="ECO:0000256" key="1">
    <source>
        <dbReference type="PIRSR" id="PIRSR613078-1"/>
    </source>
</evidence>
<name>A0AAW6SPF1_9BACI</name>
<dbReference type="PANTHER" id="PTHR48100">
    <property type="entry name" value="BROAD-SPECIFICITY PHOSPHATASE YOR283W-RELATED"/>
    <property type="match status" value="1"/>
</dbReference>
<feature type="binding site" evidence="2">
    <location>
        <position position="61"/>
    </location>
    <ligand>
        <name>substrate</name>
    </ligand>
</feature>
<dbReference type="EMBL" id="JAROYP010000003">
    <property type="protein sequence ID" value="MDH5160629.1"/>
    <property type="molecule type" value="Genomic_DNA"/>
</dbReference>
<dbReference type="GO" id="GO:0016791">
    <property type="term" value="F:phosphatase activity"/>
    <property type="evidence" value="ECO:0007669"/>
    <property type="project" value="TreeGrafter"/>
</dbReference>
<dbReference type="Proteomes" id="UP001159179">
    <property type="component" value="Unassembled WGS sequence"/>
</dbReference>
<dbReference type="PIRSF" id="PIRSF000709">
    <property type="entry name" value="6PFK_2-Ptase"/>
    <property type="match status" value="1"/>
</dbReference>
<dbReference type="Gene3D" id="3.40.50.1240">
    <property type="entry name" value="Phosphoglycerate mutase-like"/>
    <property type="match status" value="1"/>
</dbReference>
<organism evidence="3 4">
    <name type="scientific">Heyndrickxia oleronia</name>
    <dbReference type="NCBI Taxonomy" id="38875"/>
    <lineage>
        <taxon>Bacteria</taxon>
        <taxon>Bacillati</taxon>
        <taxon>Bacillota</taxon>
        <taxon>Bacilli</taxon>
        <taxon>Bacillales</taxon>
        <taxon>Bacillaceae</taxon>
        <taxon>Heyndrickxia</taxon>
    </lineage>
</organism>